<feature type="compositionally biased region" description="Polar residues" evidence="1">
    <location>
        <begin position="11"/>
        <end position="23"/>
    </location>
</feature>
<feature type="compositionally biased region" description="Polar residues" evidence="1">
    <location>
        <begin position="45"/>
        <end position="64"/>
    </location>
</feature>
<feature type="region of interest" description="Disordered" evidence="1">
    <location>
        <begin position="339"/>
        <end position="559"/>
    </location>
</feature>
<feature type="compositionally biased region" description="Low complexity" evidence="1">
    <location>
        <begin position="360"/>
        <end position="369"/>
    </location>
</feature>
<feature type="region of interest" description="Disordered" evidence="1">
    <location>
        <begin position="1"/>
        <end position="23"/>
    </location>
</feature>
<dbReference type="STRING" id="42249.A0A317SEQ7"/>
<dbReference type="Proteomes" id="UP000246991">
    <property type="component" value="Unassembled WGS sequence"/>
</dbReference>
<reference evidence="2 3" key="1">
    <citation type="submission" date="2018-03" db="EMBL/GenBank/DDBJ databases">
        <title>Genomes of Pezizomycetes fungi and the evolution of truffles.</title>
        <authorList>
            <person name="Murat C."/>
            <person name="Payen T."/>
            <person name="Noel B."/>
            <person name="Kuo A."/>
            <person name="Martin F.M."/>
        </authorList>
    </citation>
    <scope>NUCLEOTIDE SEQUENCE [LARGE SCALE GENOMIC DNA]</scope>
    <source>
        <strain evidence="2">091103-1</strain>
    </source>
</reference>
<feature type="compositionally biased region" description="Pro residues" evidence="1">
    <location>
        <begin position="1"/>
        <end position="10"/>
    </location>
</feature>
<evidence type="ECO:0000256" key="1">
    <source>
        <dbReference type="SAM" id="MobiDB-lite"/>
    </source>
</evidence>
<feature type="compositionally biased region" description="Basic and acidic residues" evidence="1">
    <location>
        <begin position="652"/>
        <end position="664"/>
    </location>
</feature>
<gene>
    <name evidence="2" type="ORF">C7212DRAFT_366070</name>
</gene>
<feature type="compositionally biased region" description="Polar residues" evidence="1">
    <location>
        <begin position="172"/>
        <end position="182"/>
    </location>
</feature>
<sequence>MSHFAPPPHTFPQQFTSHNFSTNQHPFAATGAVTVASPQVATASITATRTKQSHKSPSTQQSFGPNVVRNIATSTPNAATLTPSAMTSTTNVTAPTPKTYAEIRVKGCPNVTLRSPHDPSLQLPPDFLSISSSRSNPLPDYRPSNFVTELISNVALGNEPSASVGPQKKNQRVASAASTTKVQPVKTAAPPKSKLPEDPAEKVRYQIEEALECDGDDDIEDIRKASKQVWDVIIGIRPEQSKLVEVAVRTILKVGDNQILRALGESILFSIRLRKWMTTEWNRDRNSPTVIMILKLLYKFCVSEEDLEQSSWIKALKSIGSKSEDQKTKDICMAIAKSARERSAKKEREEKAKGGQQKPASLAASSSLSDRTNDKEKPLGNGTAAKSEASSNVNVGIKRKSEDDAKVGQYTAKKVALGEGKIPAATGSPNPKTSLSTGNSKTAATPTAEKKLTASTAPSTSANGSSASAKPKTTTSGFFKSLQGNRPTIVKAPTKPVEKKSIPNPESTPSTFTSIFDQLVRQQKEGTTGLRPDSDTKKREADEDQNGSNKKVRKKKTVRWKTGEDLAKVKVIEWVEPEGEYYGGSSGHENHEYGNARNFDVEEGREALAALKNRNFLEDEEDLLDWYQPLPIDFGDLNHVSTSADNATSRGGKKEITSEEAKIQSKRELQTLSALYTSPAAIPYSPREPDSSGDGSQELDQQLTIIPLPDRLKPPTNLQTALGSIQLNPQPSPVVDISSILSVINNLQQPAQSQTQAAANTILAQMQAITQNQQQPTASPPVPFTQPVAQQITQAAPAPTQQPDLSSILMALGPNSGQQQQAGTSLLQNLVQQGSVAQGGTSAALTNILAQMSSNPTAFSFGQAVPNTYDTSNSQAWTAYESQFHQPYGSASSHPNQSSWATGSGTDEFGRTLREGDREKEGRGGKDVRGALREATGWDERKSEVERHNGSGNGGNEPARGGWSGGKHKKLPELHGTHLYPNAFFEW</sequence>
<protein>
    <submittedName>
        <fullName evidence="2">Uncharacterized protein</fullName>
    </submittedName>
</protein>
<proteinExistence type="predicted"/>
<feature type="compositionally biased region" description="Low complexity" evidence="1">
    <location>
        <begin position="465"/>
        <end position="476"/>
    </location>
</feature>
<feature type="region of interest" description="Disordered" evidence="1">
    <location>
        <begin position="76"/>
        <end position="95"/>
    </location>
</feature>
<evidence type="ECO:0000313" key="2">
    <source>
        <dbReference type="EMBL" id="PWW72903.1"/>
    </source>
</evidence>
<feature type="compositionally biased region" description="Polar residues" evidence="1">
    <location>
        <begin position="504"/>
        <end position="516"/>
    </location>
</feature>
<feature type="region of interest" description="Disordered" evidence="1">
    <location>
        <begin position="678"/>
        <end position="697"/>
    </location>
</feature>
<feature type="compositionally biased region" description="Polar residues" evidence="1">
    <location>
        <begin position="886"/>
        <end position="905"/>
    </location>
</feature>
<feature type="compositionally biased region" description="Polar residues" evidence="1">
    <location>
        <begin position="453"/>
        <end position="464"/>
    </location>
</feature>
<feature type="region of interest" description="Disordered" evidence="1">
    <location>
        <begin position="886"/>
        <end position="974"/>
    </location>
</feature>
<feature type="region of interest" description="Disordered" evidence="1">
    <location>
        <begin position="158"/>
        <end position="198"/>
    </location>
</feature>
<accession>A0A317SEQ7</accession>
<feature type="region of interest" description="Disordered" evidence="1">
    <location>
        <begin position="643"/>
        <end position="664"/>
    </location>
</feature>
<dbReference type="EMBL" id="PYWC01000092">
    <property type="protein sequence ID" value="PWW72903.1"/>
    <property type="molecule type" value="Genomic_DNA"/>
</dbReference>
<evidence type="ECO:0000313" key="3">
    <source>
        <dbReference type="Proteomes" id="UP000246991"/>
    </source>
</evidence>
<dbReference type="OrthoDB" id="4347at2759"/>
<feature type="compositionally biased region" description="Basic and acidic residues" evidence="1">
    <location>
        <begin position="532"/>
        <end position="541"/>
    </location>
</feature>
<name>A0A317SEQ7_9PEZI</name>
<feature type="compositionally biased region" description="Basic and acidic residues" evidence="1">
    <location>
        <begin position="908"/>
        <end position="949"/>
    </location>
</feature>
<organism evidence="2 3">
    <name type="scientific">Tuber magnatum</name>
    <name type="common">white Piedmont truffle</name>
    <dbReference type="NCBI Taxonomy" id="42249"/>
    <lineage>
        <taxon>Eukaryota</taxon>
        <taxon>Fungi</taxon>
        <taxon>Dikarya</taxon>
        <taxon>Ascomycota</taxon>
        <taxon>Pezizomycotina</taxon>
        <taxon>Pezizomycetes</taxon>
        <taxon>Pezizales</taxon>
        <taxon>Tuberaceae</taxon>
        <taxon>Tuber</taxon>
    </lineage>
</organism>
<comment type="caution">
    <text evidence="2">The sequence shown here is derived from an EMBL/GenBank/DDBJ whole genome shotgun (WGS) entry which is preliminary data.</text>
</comment>
<feature type="region of interest" description="Disordered" evidence="1">
    <location>
        <begin position="45"/>
        <end position="66"/>
    </location>
</feature>
<feature type="compositionally biased region" description="Basic and acidic residues" evidence="1">
    <location>
        <begin position="339"/>
        <end position="353"/>
    </location>
</feature>
<dbReference type="AlphaFoldDB" id="A0A317SEQ7"/>
<feature type="compositionally biased region" description="Polar residues" evidence="1">
    <location>
        <begin position="427"/>
        <end position="445"/>
    </location>
</feature>
<keyword evidence="3" id="KW-1185">Reference proteome</keyword>
<feature type="compositionally biased region" description="Basic residues" evidence="1">
    <location>
        <begin position="550"/>
        <end position="559"/>
    </location>
</feature>